<sequence length="367" mass="41429">MGVLRRAAPSHRSHQRNRRHAGIGDRAQPRSPRRAAPVHPCSRSLRRARTWRCRRRPPARPGARLRPPCAHARAHLRPGRPLARRGHRQPARDRSRRCLSRRLRYQRQRRLPARLRAPQPSLPVVRREHGRCQRHRPRGRGFHRRTHHPIRVDARTRLRGHAALLADAAVRPRTLRPLGGDPRIREPGPDLPYVTAIWHYAQGTAAAREGRDDDARAHLASLQPLAADPVMEQMMVWERYPLAHAARIAERSLAAEIALAAKDHDAAIIALREAVVIEDAIPYDEPPGWHAPTRHALGAALLDAGRAGEAEAVYREELRRNPGNGWSLYGLARSLEAEGRNDEAQRVDGDFGLAWANADVKLPASRF</sequence>
<dbReference type="EMBL" id="CP041242">
    <property type="protein sequence ID" value="QDH71740.1"/>
    <property type="molecule type" value="Genomic_DNA"/>
</dbReference>
<dbReference type="PANTHER" id="PTHR45588:SF1">
    <property type="entry name" value="WW DOMAIN-CONTAINING PROTEIN"/>
    <property type="match status" value="1"/>
</dbReference>
<feature type="region of interest" description="Disordered" evidence="1">
    <location>
        <begin position="1"/>
        <end position="45"/>
    </location>
</feature>
<dbReference type="OrthoDB" id="9778494at2"/>
<keyword evidence="3" id="KW-1185">Reference proteome</keyword>
<dbReference type="AlphaFoldDB" id="A0A514BWH9"/>
<protein>
    <submittedName>
        <fullName evidence="2">Tetratricopeptide repeat protein</fullName>
    </submittedName>
</protein>
<proteinExistence type="predicted"/>
<name>A0A514BWH9_9GAMM</name>
<dbReference type="Proteomes" id="UP000317199">
    <property type="component" value="Chromosome"/>
</dbReference>
<organism evidence="2 3">
    <name type="scientific">Marilutibacter alkalisoli</name>
    <dbReference type="NCBI Taxonomy" id="2591633"/>
    <lineage>
        <taxon>Bacteria</taxon>
        <taxon>Pseudomonadati</taxon>
        <taxon>Pseudomonadota</taxon>
        <taxon>Gammaproteobacteria</taxon>
        <taxon>Lysobacterales</taxon>
        <taxon>Lysobacteraceae</taxon>
        <taxon>Marilutibacter</taxon>
    </lineage>
</organism>
<evidence type="ECO:0000313" key="3">
    <source>
        <dbReference type="Proteomes" id="UP000317199"/>
    </source>
</evidence>
<evidence type="ECO:0000256" key="1">
    <source>
        <dbReference type="SAM" id="MobiDB-lite"/>
    </source>
</evidence>
<evidence type="ECO:0000313" key="2">
    <source>
        <dbReference type="EMBL" id="QDH71740.1"/>
    </source>
</evidence>
<dbReference type="Gene3D" id="1.25.40.10">
    <property type="entry name" value="Tetratricopeptide repeat domain"/>
    <property type="match status" value="1"/>
</dbReference>
<feature type="compositionally biased region" description="Basic residues" evidence="1">
    <location>
        <begin position="8"/>
        <end position="21"/>
    </location>
</feature>
<dbReference type="PANTHER" id="PTHR45588">
    <property type="entry name" value="TPR DOMAIN-CONTAINING PROTEIN"/>
    <property type="match status" value="1"/>
</dbReference>
<feature type="region of interest" description="Disordered" evidence="1">
    <location>
        <begin position="75"/>
        <end position="96"/>
    </location>
</feature>
<dbReference type="InterPro" id="IPR011990">
    <property type="entry name" value="TPR-like_helical_dom_sf"/>
</dbReference>
<reference evidence="2 3" key="1">
    <citation type="submission" date="2019-06" db="EMBL/GenBank/DDBJ databases">
        <title>Lysobacter alkalisoli sp. nov. isolated from saline-alkali soil.</title>
        <authorList>
            <person name="Sun J.-Q."/>
            <person name="Xu L."/>
        </authorList>
    </citation>
    <scope>NUCLEOTIDE SEQUENCE [LARGE SCALE GENOMIC DNA]</scope>
    <source>
        <strain evidence="2 3">SJ-36</strain>
    </source>
</reference>
<dbReference type="KEGG" id="lyj:FKV23_05600"/>
<gene>
    <name evidence="2" type="ORF">FKV23_05600</name>
</gene>
<dbReference type="Pfam" id="PF14559">
    <property type="entry name" value="TPR_19"/>
    <property type="match status" value="1"/>
</dbReference>
<accession>A0A514BWH9</accession>
<dbReference type="SUPFAM" id="SSF48452">
    <property type="entry name" value="TPR-like"/>
    <property type="match status" value="1"/>
</dbReference>